<dbReference type="Proteomes" id="UP000017981">
    <property type="component" value="Unassembled WGS sequence"/>
</dbReference>
<organism evidence="1 2">
    <name type="scientific">Crocosphaera watsonii WH 0005</name>
    <dbReference type="NCBI Taxonomy" id="423472"/>
    <lineage>
        <taxon>Bacteria</taxon>
        <taxon>Bacillati</taxon>
        <taxon>Cyanobacteriota</taxon>
        <taxon>Cyanophyceae</taxon>
        <taxon>Oscillatoriophycideae</taxon>
        <taxon>Chroococcales</taxon>
        <taxon>Aphanothecaceae</taxon>
        <taxon>Crocosphaera</taxon>
    </lineage>
</organism>
<evidence type="ECO:0000313" key="1">
    <source>
        <dbReference type="EMBL" id="CCQ59184.1"/>
    </source>
</evidence>
<protein>
    <submittedName>
        <fullName evidence="1">Uncharacterized protein</fullName>
    </submittedName>
</protein>
<dbReference type="EMBL" id="CAQL01001183">
    <property type="protein sequence ID" value="CCQ59184.1"/>
    <property type="molecule type" value="Genomic_DNA"/>
</dbReference>
<evidence type="ECO:0000313" key="2">
    <source>
        <dbReference type="Proteomes" id="UP000017981"/>
    </source>
</evidence>
<reference evidence="1 2" key="2">
    <citation type="submission" date="2013-09" db="EMBL/GenBank/DDBJ databases">
        <title>Whole genome comparison of six Crocosphaera watsonii strains with differing phenotypes.</title>
        <authorList>
            <person name="Bench S.R."/>
            <person name="Heller P."/>
            <person name="Frank I."/>
            <person name="Arciniega M."/>
            <person name="Shilova I.N."/>
            <person name="Zehr J.P."/>
        </authorList>
    </citation>
    <scope>NUCLEOTIDE SEQUENCE [LARGE SCALE GENOMIC DNA]</scope>
    <source>
        <strain evidence="1 2">WH 0005</strain>
    </source>
</reference>
<comment type="caution">
    <text evidence="1">The sequence shown here is derived from an EMBL/GenBank/DDBJ whole genome shotgun (WGS) entry which is preliminary data.</text>
</comment>
<proteinExistence type="predicted"/>
<sequence length="38" mass="4467">MSYNCYFPNNWTCCWLGGISPQAPLFYHLMFSLSFLLT</sequence>
<name>T2J1W9_CROWT</name>
<gene>
    <name evidence="1" type="ORF">CWATWH0005_4005</name>
</gene>
<dbReference type="AlphaFoldDB" id="T2J1W9"/>
<accession>T2J1W9</accession>
<reference evidence="1 2" key="1">
    <citation type="submission" date="2013-01" db="EMBL/GenBank/DDBJ databases">
        <authorList>
            <person name="Bench S."/>
        </authorList>
    </citation>
    <scope>NUCLEOTIDE SEQUENCE [LARGE SCALE GENOMIC DNA]</scope>
    <source>
        <strain evidence="1 2">WH 0005</strain>
    </source>
</reference>